<keyword evidence="3" id="KW-1185">Reference proteome</keyword>
<organism evidence="2 3">
    <name type="scientific">Volvox africanus</name>
    <dbReference type="NCBI Taxonomy" id="51714"/>
    <lineage>
        <taxon>Eukaryota</taxon>
        <taxon>Viridiplantae</taxon>
        <taxon>Chlorophyta</taxon>
        <taxon>core chlorophytes</taxon>
        <taxon>Chlorophyceae</taxon>
        <taxon>CS clade</taxon>
        <taxon>Chlamydomonadales</taxon>
        <taxon>Volvocaceae</taxon>
        <taxon>Volvox</taxon>
    </lineage>
</organism>
<evidence type="ECO:0000313" key="3">
    <source>
        <dbReference type="Proteomes" id="UP000747399"/>
    </source>
</evidence>
<evidence type="ECO:0000256" key="1">
    <source>
        <dbReference type="SAM" id="MobiDB-lite"/>
    </source>
</evidence>
<name>A0A8J4BCV8_9CHLO</name>
<comment type="caution">
    <text evidence="2">The sequence shown here is derived from an EMBL/GenBank/DDBJ whole genome shotgun (WGS) entry which is preliminary data.</text>
</comment>
<accession>A0A8J4BCV8</accession>
<feature type="compositionally biased region" description="Polar residues" evidence="1">
    <location>
        <begin position="64"/>
        <end position="75"/>
    </location>
</feature>
<dbReference type="AlphaFoldDB" id="A0A8J4BCV8"/>
<gene>
    <name evidence="2" type="ORF">Vafri_14191</name>
</gene>
<feature type="compositionally biased region" description="Low complexity" evidence="1">
    <location>
        <begin position="30"/>
        <end position="63"/>
    </location>
</feature>
<dbReference type="Proteomes" id="UP000747399">
    <property type="component" value="Unassembled WGS sequence"/>
</dbReference>
<dbReference type="EMBL" id="BNCO01000034">
    <property type="protein sequence ID" value="GIL59290.1"/>
    <property type="molecule type" value="Genomic_DNA"/>
</dbReference>
<sequence>MWPCNAPLLLRCGDRTYDNHGSVSCSVSTTINSSSNNSSSDSGCSTGSKNSSGCSCNSGSSSGKQQLATHQPSQLGQRTVSLLGPRALTINPIIYIIYAHDSSHTVTCCISGNTICCDDSVNGLACSHLIGTTCNV</sequence>
<proteinExistence type="predicted"/>
<protein>
    <submittedName>
        <fullName evidence="2">Uncharacterized protein</fullName>
    </submittedName>
</protein>
<reference evidence="2" key="1">
    <citation type="journal article" date="2021" name="Proc. Natl. Acad. Sci. U.S.A.">
        <title>Three genomes in the algal genus Volvox reveal the fate of a haploid sex-determining region after a transition to homothallism.</title>
        <authorList>
            <person name="Yamamoto K."/>
            <person name="Hamaji T."/>
            <person name="Kawai-Toyooka H."/>
            <person name="Matsuzaki R."/>
            <person name="Takahashi F."/>
            <person name="Nishimura Y."/>
            <person name="Kawachi M."/>
            <person name="Noguchi H."/>
            <person name="Minakuchi Y."/>
            <person name="Umen J.G."/>
            <person name="Toyoda A."/>
            <person name="Nozaki H."/>
        </authorList>
    </citation>
    <scope>NUCLEOTIDE SEQUENCE</scope>
    <source>
        <strain evidence="2">NIES-3780</strain>
    </source>
</reference>
<feature type="region of interest" description="Disordered" evidence="1">
    <location>
        <begin position="30"/>
        <end position="75"/>
    </location>
</feature>
<evidence type="ECO:0000313" key="2">
    <source>
        <dbReference type="EMBL" id="GIL59290.1"/>
    </source>
</evidence>